<dbReference type="InterPro" id="IPR042099">
    <property type="entry name" value="ANL_N_sf"/>
</dbReference>
<dbReference type="PANTHER" id="PTHR43272:SF33">
    <property type="entry name" value="AMP-BINDING DOMAIN-CONTAINING PROTEIN-RELATED"/>
    <property type="match status" value="1"/>
</dbReference>
<keyword evidence="2" id="KW-0067">ATP-binding</keyword>
<dbReference type="PROSITE" id="PS00455">
    <property type="entry name" value="AMP_BINDING"/>
    <property type="match status" value="1"/>
</dbReference>
<dbReference type="Pfam" id="PF23562">
    <property type="entry name" value="AMP-binding_C_3"/>
    <property type="match status" value="1"/>
</dbReference>
<organism evidence="4">
    <name type="scientific">Pelagomonas calceolata</name>
    <dbReference type="NCBI Taxonomy" id="35677"/>
    <lineage>
        <taxon>Eukaryota</taxon>
        <taxon>Sar</taxon>
        <taxon>Stramenopiles</taxon>
        <taxon>Ochrophyta</taxon>
        <taxon>Pelagophyceae</taxon>
        <taxon>Pelagomonadales</taxon>
        <taxon>Pelagomonadaceae</taxon>
        <taxon>Pelagomonas</taxon>
    </lineage>
</organism>
<evidence type="ECO:0000313" key="5">
    <source>
        <dbReference type="EMBL" id="CAH0370374.1"/>
    </source>
</evidence>
<evidence type="ECO:0000313" key="6">
    <source>
        <dbReference type="Proteomes" id="UP000789595"/>
    </source>
</evidence>
<dbReference type="GO" id="GO:0004467">
    <property type="term" value="F:long-chain fatty acid-CoA ligase activity"/>
    <property type="evidence" value="ECO:0007669"/>
    <property type="project" value="TreeGrafter"/>
</dbReference>
<proteinExistence type="predicted"/>
<evidence type="ECO:0000256" key="1">
    <source>
        <dbReference type="ARBA" id="ARBA00022741"/>
    </source>
</evidence>
<accession>A0A7S4E9K7</accession>
<reference evidence="5" key="2">
    <citation type="submission" date="2021-11" db="EMBL/GenBank/DDBJ databases">
        <authorList>
            <consortium name="Genoscope - CEA"/>
            <person name="William W."/>
        </authorList>
    </citation>
    <scope>NUCLEOTIDE SEQUENCE</scope>
</reference>
<dbReference type="GO" id="GO:0016020">
    <property type="term" value="C:membrane"/>
    <property type="evidence" value="ECO:0007669"/>
    <property type="project" value="TreeGrafter"/>
</dbReference>
<dbReference type="SUPFAM" id="SSF56801">
    <property type="entry name" value="Acetyl-CoA synthetase-like"/>
    <property type="match status" value="1"/>
</dbReference>
<dbReference type="Gene3D" id="3.40.50.12780">
    <property type="entry name" value="N-terminal domain of ligase-like"/>
    <property type="match status" value="1"/>
</dbReference>
<dbReference type="PANTHER" id="PTHR43272">
    <property type="entry name" value="LONG-CHAIN-FATTY-ACID--COA LIGASE"/>
    <property type="match status" value="1"/>
</dbReference>
<dbReference type="Pfam" id="PF00501">
    <property type="entry name" value="AMP-binding"/>
    <property type="match status" value="1"/>
</dbReference>
<name>A0A7S4E9K7_9STRA</name>
<dbReference type="InterPro" id="IPR000873">
    <property type="entry name" value="AMP-dep_synth/lig_dom"/>
</dbReference>
<dbReference type="AlphaFoldDB" id="A0A7S4E9K7"/>
<protein>
    <recommendedName>
        <fullName evidence="3">AMP-dependent synthetase/ligase domain-containing protein</fullName>
    </recommendedName>
</protein>
<evidence type="ECO:0000259" key="3">
    <source>
        <dbReference type="Pfam" id="PF00501"/>
    </source>
</evidence>
<keyword evidence="1" id="KW-0547">Nucleotide-binding</keyword>
<dbReference type="InterPro" id="IPR020845">
    <property type="entry name" value="AMP-binding_CS"/>
</dbReference>
<reference evidence="4" key="1">
    <citation type="submission" date="2021-01" db="EMBL/GenBank/DDBJ databases">
        <authorList>
            <person name="Corre E."/>
            <person name="Pelletier E."/>
            <person name="Niang G."/>
            <person name="Scheremetjew M."/>
            <person name="Finn R."/>
            <person name="Kale V."/>
            <person name="Holt S."/>
            <person name="Cochrane G."/>
            <person name="Meng A."/>
            <person name="Brown T."/>
            <person name="Cohen L."/>
        </authorList>
    </citation>
    <scope>NUCLEOTIDE SEQUENCE</scope>
    <source>
        <strain evidence="4">CCMP1756</strain>
    </source>
</reference>
<keyword evidence="6" id="KW-1185">Reference proteome</keyword>
<evidence type="ECO:0000313" key="4">
    <source>
        <dbReference type="EMBL" id="CAE0698455.1"/>
    </source>
</evidence>
<feature type="domain" description="AMP-dependent synthetase/ligase" evidence="3">
    <location>
        <begin position="46"/>
        <end position="448"/>
    </location>
</feature>
<evidence type="ECO:0000256" key="2">
    <source>
        <dbReference type="ARBA" id="ARBA00022840"/>
    </source>
</evidence>
<dbReference type="GO" id="GO:0005524">
    <property type="term" value="F:ATP binding"/>
    <property type="evidence" value="ECO:0007669"/>
    <property type="project" value="UniProtKB-KW"/>
</dbReference>
<dbReference type="EMBL" id="CAKKNE010000003">
    <property type="protein sequence ID" value="CAH0370374.1"/>
    <property type="molecule type" value="Genomic_DNA"/>
</dbReference>
<dbReference type="Proteomes" id="UP000789595">
    <property type="component" value="Unassembled WGS sequence"/>
</dbReference>
<dbReference type="OrthoDB" id="1700726at2759"/>
<sequence>MLRHTARNTARAFSSTAIPATSVATLHELGVAAGDVYADQKSLGAKDASSGEWTWTSYAERNERAQNLGRALAQKSIGRGDRVACVSKNRENLACTMYGAYAVGAAHVPLYEQQKPAEWKHILEDSGAKLLFVSTSELAEAARQVTDIDVVCFEDGGLEALINEGSGSDLALDPCRPDDAAALIYTSGTTGRPKGVELTHSNLVWNALTMRDGMVDELVSVGCLKTPVRSLAVLPWAHIYGQTLELHGMLAGGHEVALCSDPTQFLDEAKEAKPDVLFAVPALYNKIYDGFRANRRGMSDGKKALADKAIALGSAQAKRRYDSSLPGPSFVEKIQHSILDALILKKVRGALGGEVKFCGNGGAAVSPSVREFIEAIGIPMTSGYGLTETSPVLAKEQPFDPKNLLPGSIGKALKGVQLKCIDPDNNEVPNGEPGELVASGPGVMRGYWKRPEETSEVLYEDNNEIWFKTGDRCVMEADGHVRVVGRVKELYKLANGKYVAPAPLEDTLARSRFIAQAFVYGENKEHNVCLVAPDWVNVANKFGVEGVTMPAPFTFEPRAKIEELLENHRTEIVHLMEAEVEYHGSKFKSFEKPERVGVVSEGFNAARGMVTPKLSVKRAAVLAAHQLDIDGLYGDGEDVAVAA</sequence>
<dbReference type="EMBL" id="HBIW01016113">
    <property type="protein sequence ID" value="CAE0698455.1"/>
    <property type="molecule type" value="Transcribed_RNA"/>
</dbReference>
<gene>
    <name evidence="4" type="ORF">PCAL00307_LOCUS13891</name>
    <name evidence="5" type="ORF">PECAL_3P02540</name>
</gene>